<dbReference type="InterPro" id="IPR029071">
    <property type="entry name" value="Ubiquitin-like_domsf"/>
</dbReference>
<dbReference type="SUPFAM" id="SSF54236">
    <property type="entry name" value="Ubiquitin-like"/>
    <property type="match status" value="1"/>
</dbReference>
<dbReference type="Gene3D" id="3.10.20.90">
    <property type="entry name" value="Phosphatidylinositol 3-kinase Catalytic Subunit, Chain A, domain 1"/>
    <property type="match status" value="1"/>
</dbReference>
<keyword evidence="3" id="KW-1185">Reference proteome</keyword>
<sequence>MAAVTNVVKVEEEKPVEEEPDSRINIKVASNDGHGTVVCFRIKPKARMGRLMEAYCDALKIDFTSVKFILDDTDKARTYRRSSNFSLICSVLNLMPRF</sequence>
<evidence type="ECO:0000259" key="1">
    <source>
        <dbReference type="Pfam" id="PF11976"/>
    </source>
</evidence>
<proteinExistence type="predicted"/>
<reference evidence="2" key="1">
    <citation type="submission" date="2022-04" db="EMBL/GenBank/DDBJ databases">
        <title>A functionally conserved STORR gene fusion in Papaver species that diverged 16.8 million years ago.</title>
        <authorList>
            <person name="Catania T."/>
        </authorList>
    </citation>
    <scope>NUCLEOTIDE SEQUENCE</scope>
    <source>
        <strain evidence="2">S-188037</strain>
    </source>
</reference>
<dbReference type="Proteomes" id="UP001202328">
    <property type="component" value="Unassembled WGS sequence"/>
</dbReference>
<dbReference type="EMBL" id="JAJJMB010010320">
    <property type="protein sequence ID" value="KAI3909357.1"/>
    <property type="molecule type" value="Genomic_DNA"/>
</dbReference>
<evidence type="ECO:0000313" key="2">
    <source>
        <dbReference type="EMBL" id="KAI3909357.1"/>
    </source>
</evidence>
<dbReference type="AlphaFoldDB" id="A0AAD4XGL7"/>
<name>A0AAD4XGL7_9MAGN</name>
<feature type="domain" description="Rad60/SUMO-like" evidence="1">
    <location>
        <begin position="24"/>
        <end position="73"/>
    </location>
</feature>
<dbReference type="Pfam" id="PF11976">
    <property type="entry name" value="Rad60-SLD"/>
    <property type="match status" value="1"/>
</dbReference>
<evidence type="ECO:0000313" key="3">
    <source>
        <dbReference type="Proteomes" id="UP001202328"/>
    </source>
</evidence>
<gene>
    <name evidence="2" type="ORF">MKW98_007881</name>
</gene>
<dbReference type="InterPro" id="IPR022617">
    <property type="entry name" value="Rad60/SUMO-like_dom"/>
</dbReference>
<comment type="caution">
    <text evidence="2">The sequence shown here is derived from an EMBL/GenBank/DDBJ whole genome shotgun (WGS) entry which is preliminary data.</text>
</comment>
<accession>A0AAD4XGL7</accession>
<organism evidence="2 3">
    <name type="scientific">Papaver atlanticum</name>
    <dbReference type="NCBI Taxonomy" id="357466"/>
    <lineage>
        <taxon>Eukaryota</taxon>
        <taxon>Viridiplantae</taxon>
        <taxon>Streptophyta</taxon>
        <taxon>Embryophyta</taxon>
        <taxon>Tracheophyta</taxon>
        <taxon>Spermatophyta</taxon>
        <taxon>Magnoliopsida</taxon>
        <taxon>Ranunculales</taxon>
        <taxon>Papaveraceae</taxon>
        <taxon>Papaveroideae</taxon>
        <taxon>Papaver</taxon>
    </lineage>
</organism>
<protein>
    <recommendedName>
        <fullName evidence="1">Rad60/SUMO-like domain-containing protein</fullName>
    </recommendedName>
</protein>